<evidence type="ECO:0000313" key="1">
    <source>
        <dbReference type="EMBL" id="UUI01419.1"/>
    </source>
</evidence>
<dbReference type="Proteomes" id="UP001059773">
    <property type="component" value="Chromosome"/>
</dbReference>
<gene>
    <name evidence="1" type="ORF">NP439_15315</name>
</gene>
<evidence type="ECO:0000313" key="2">
    <source>
        <dbReference type="Proteomes" id="UP001059773"/>
    </source>
</evidence>
<name>A0ABY5JS33_9BACI</name>
<protein>
    <submittedName>
        <fullName evidence="1">Uncharacterized protein</fullName>
    </submittedName>
</protein>
<dbReference type="EMBL" id="CP101914">
    <property type="protein sequence ID" value="UUI01419.1"/>
    <property type="molecule type" value="Genomic_DNA"/>
</dbReference>
<sequence length="66" mass="8283">MNEDYNRFRMEEIKQNLDFINHEGWKYGSLNKYKYPFYKTFFSKFLSRKRTIDNFENELETRPKEG</sequence>
<keyword evidence="2" id="KW-1185">Reference proteome</keyword>
<accession>A0ABY5JS33</accession>
<proteinExistence type="predicted"/>
<dbReference type="RefSeq" id="WP_256706813.1">
    <property type="nucleotide sequence ID" value="NZ_CP101914.1"/>
</dbReference>
<organism evidence="1 2">
    <name type="scientific">Oceanobacillus jeddahense</name>
    <dbReference type="NCBI Taxonomy" id="1462527"/>
    <lineage>
        <taxon>Bacteria</taxon>
        <taxon>Bacillati</taxon>
        <taxon>Bacillota</taxon>
        <taxon>Bacilli</taxon>
        <taxon>Bacillales</taxon>
        <taxon>Bacillaceae</taxon>
        <taxon>Oceanobacillus</taxon>
    </lineage>
</organism>
<reference evidence="1" key="1">
    <citation type="submission" date="2022-07" db="EMBL/GenBank/DDBJ databases">
        <title>FELIX.</title>
        <authorList>
            <person name="Wan K.H."/>
            <person name="Park S."/>
            <person name="Lawrence Q."/>
            <person name="Eichenberger J.P."/>
            <person name="Booth B.W."/>
            <person name="Piaggio A.J."/>
            <person name="Chandler J.C."/>
            <person name="Franklin A.B."/>
            <person name="Celniker S.E."/>
        </authorList>
    </citation>
    <scope>NUCLEOTIDE SEQUENCE</scope>
    <source>
        <strain evidence="1">QA-1986 374</strain>
    </source>
</reference>